<name>A0A3P6TXT0_DIBLA</name>
<dbReference type="Proteomes" id="UP000281553">
    <property type="component" value="Unassembled WGS sequence"/>
</dbReference>
<reference evidence="1 2" key="1">
    <citation type="submission" date="2018-11" db="EMBL/GenBank/DDBJ databases">
        <authorList>
            <consortium name="Pathogen Informatics"/>
        </authorList>
    </citation>
    <scope>NUCLEOTIDE SEQUENCE [LARGE SCALE GENOMIC DNA]</scope>
</reference>
<sequence length="184" mass="19963">MSLPPFILTDIKQRRAGWMTYWREDDAKTPTLAYHFLRFLSKSCLLSIAAGDGGIAAVSKQYPLRAAVITGAYQGFTIISVEIPFGSKIAKITEQVAVGGGGNGGTIFRQYLPRAAVNFNFCILCLTRVSALRPEVFWKQHCAYNSARVDTVTGVTVAAAAAVAARSKALRAKQKQYPSAPVNF</sequence>
<evidence type="ECO:0000313" key="2">
    <source>
        <dbReference type="Proteomes" id="UP000281553"/>
    </source>
</evidence>
<dbReference type="EMBL" id="UYRU01044940">
    <property type="protein sequence ID" value="VDK88179.1"/>
    <property type="molecule type" value="Genomic_DNA"/>
</dbReference>
<protein>
    <submittedName>
        <fullName evidence="1">Uncharacterized protein</fullName>
    </submittedName>
</protein>
<organism evidence="1 2">
    <name type="scientific">Dibothriocephalus latus</name>
    <name type="common">Fish tapeworm</name>
    <name type="synonym">Diphyllobothrium latum</name>
    <dbReference type="NCBI Taxonomy" id="60516"/>
    <lineage>
        <taxon>Eukaryota</taxon>
        <taxon>Metazoa</taxon>
        <taxon>Spiralia</taxon>
        <taxon>Lophotrochozoa</taxon>
        <taxon>Platyhelminthes</taxon>
        <taxon>Cestoda</taxon>
        <taxon>Eucestoda</taxon>
        <taxon>Diphyllobothriidea</taxon>
        <taxon>Diphyllobothriidae</taxon>
        <taxon>Dibothriocephalus</taxon>
    </lineage>
</organism>
<dbReference type="AlphaFoldDB" id="A0A3P6TXT0"/>
<gene>
    <name evidence="1" type="ORF">DILT_LOCUS4159</name>
</gene>
<proteinExistence type="predicted"/>
<accession>A0A3P6TXT0</accession>
<evidence type="ECO:0000313" key="1">
    <source>
        <dbReference type="EMBL" id="VDK88179.1"/>
    </source>
</evidence>
<keyword evidence="2" id="KW-1185">Reference proteome</keyword>